<proteinExistence type="predicted"/>
<dbReference type="InterPro" id="IPR015985">
    <property type="entry name" value="TehB-like_dom"/>
</dbReference>
<comment type="caution">
    <text evidence="2">The sequence shown here is derived from an EMBL/GenBank/DDBJ whole genome shotgun (WGS) entry which is preliminary data.</text>
</comment>
<gene>
    <name evidence="2" type="ORF">CBW21_20720</name>
</gene>
<accession>A0A202B329</accession>
<feature type="domain" description="Tellurite resistance methyltransferase TehB-like" evidence="1">
    <location>
        <begin position="52"/>
        <end position="184"/>
    </location>
</feature>
<keyword evidence="3" id="KW-1185">Reference proteome</keyword>
<protein>
    <recommendedName>
        <fullName evidence="1">Tellurite resistance methyltransferase TehB-like domain-containing protein</fullName>
    </recommendedName>
</protein>
<dbReference type="SUPFAM" id="SSF53335">
    <property type="entry name" value="S-adenosyl-L-methionine-dependent methyltransferases"/>
    <property type="match status" value="1"/>
</dbReference>
<dbReference type="PANTHER" id="PTHR43861">
    <property type="entry name" value="TRANS-ACONITATE 2-METHYLTRANSFERASE-RELATED"/>
    <property type="match status" value="1"/>
</dbReference>
<name>A0A202B329_CHRVL</name>
<evidence type="ECO:0000259" key="1">
    <source>
        <dbReference type="Pfam" id="PF03848"/>
    </source>
</evidence>
<evidence type="ECO:0000313" key="3">
    <source>
        <dbReference type="Proteomes" id="UP000196342"/>
    </source>
</evidence>
<organism evidence="2 3">
    <name type="scientific">Chromobacterium violaceum</name>
    <dbReference type="NCBI Taxonomy" id="536"/>
    <lineage>
        <taxon>Bacteria</taxon>
        <taxon>Pseudomonadati</taxon>
        <taxon>Pseudomonadota</taxon>
        <taxon>Betaproteobacteria</taxon>
        <taxon>Neisseriales</taxon>
        <taxon>Chromobacteriaceae</taxon>
        <taxon>Chromobacterium</taxon>
    </lineage>
</organism>
<dbReference type="Gene3D" id="3.40.50.150">
    <property type="entry name" value="Vaccinia Virus protein VP39"/>
    <property type="match status" value="1"/>
</dbReference>
<dbReference type="EMBL" id="NHOO01000024">
    <property type="protein sequence ID" value="OVE45966.1"/>
    <property type="molecule type" value="Genomic_DNA"/>
</dbReference>
<dbReference type="Proteomes" id="UP000196342">
    <property type="component" value="Unassembled WGS sequence"/>
</dbReference>
<dbReference type="InterPro" id="IPR029063">
    <property type="entry name" value="SAM-dependent_MTases_sf"/>
</dbReference>
<dbReference type="AlphaFoldDB" id="A0A202B329"/>
<evidence type="ECO:0000313" key="2">
    <source>
        <dbReference type="EMBL" id="OVE45966.1"/>
    </source>
</evidence>
<dbReference type="Pfam" id="PF03848">
    <property type="entry name" value="TehB"/>
    <property type="match status" value="1"/>
</dbReference>
<sequence length="226" mass="24659">MGVGTFWVGRAGAEDMCFANFDAFYRKNSSFYGDRPALSLMYFLEKYGVEGGGQGLDLACGQGRNAFYLASRGFSMFGVDESSEAIASLGERADERHLDVSGKVVNLTELDIEPQRYRIIVAYTALDHVDAVAGERLAKAMMAGLEPGGYLFAAVFLADDPGCTGRGGGVSETAAYVRHYYRQGELRDQFSGLTPLAYQEEFALDLSHGHPHHHSMARLFAQKQAA</sequence>
<reference evidence="2 3" key="1">
    <citation type="submission" date="2017-05" db="EMBL/GenBank/DDBJ databases">
        <title>Chromobacterium violaceum GHPS1 isolated from Hydrocarbon polluted soil in French Guiana display an awesome secondary metabolite arsenal and a battery of drug and heavy-metal-resistance and detoxification of xenobiotics proteins.</title>
        <authorList>
            <person name="Belbahri L."/>
        </authorList>
    </citation>
    <scope>NUCLEOTIDE SEQUENCE [LARGE SCALE GENOMIC DNA]</scope>
    <source>
        <strain evidence="2 3">GHPS1</strain>
    </source>
</reference>
<dbReference type="CDD" id="cd02440">
    <property type="entry name" value="AdoMet_MTases"/>
    <property type="match status" value="1"/>
</dbReference>